<feature type="chain" id="PRO_5028956104" evidence="2">
    <location>
        <begin position="23"/>
        <end position="205"/>
    </location>
</feature>
<keyword evidence="4" id="KW-1185">Reference proteome</keyword>
<dbReference type="PANTHER" id="PTHR40741">
    <property type="entry name" value="AMASTIN-RELATED"/>
    <property type="match status" value="1"/>
</dbReference>
<accession>A0A7G2C2J4</accession>
<feature type="transmembrane region" description="Helical" evidence="1">
    <location>
        <begin position="96"/>
        <end position="116"/>
    </location>
</feature>
<organism evidence="3 4">
    <name type="scientific">Angomonas deanei</name>
    <dbReference type="NCBI Taxonomy" id="59799"/>
    <lineage>
        <taxon>Eukaryota</taxon>
        <taxon>Discoba</taxon>
        <taxon>Euglenozoa</taxon>
        <taxon>Kinetoplastea</taxon>
        <taxon>Metakinetoplastina</taxon>
        <taxon>Trypanosomatida</taxon>
        <taxon>Trypanosomatidae</taxon>
        <taxon>Strigomonadinae</taxon>
        <taxon>Angomonas</taxon>
    </lineage>
</organism>
<dbReference type="Pfam" id="PF07344">
    <property type="entry name" value="Amastin"/>
    <property type="match status" value="1"/>
</dbReference>
<protein>
    <submittedName>
        <fullName evidence="3">Amastin surface glycoprotein, putative</fullName>
    </submittedName>
</protein>
<dbReference type="InterPro" id="IPR009944">
    <property type="entry name" value="Amastin"/>
</dbReference>
<evidence type="ECO:0000313" key="3">
    <source>
        <dbReference type="EMBL" id="CAD2212953.1"/>
    </source>
</evidence>
<keyword evidence="1" id="KW-0812">Transmembrane</keyword>
<dbReference type="EMBL" id="LR877145">
    <property type="protein sequence ID" value="CAD2212953.1"/>
    <property type="molecule type" value="Genomic_DNA"/>
</dbReference>
<dbReference type="VEuPathDB" id="TriTrypDB:ADEAN_000038900"/>
<dbReference type="PANTHER" id="PTHR40741:SF1">
    <property type="entry name" value="AMASTIN"/>
    <property type="match status" value="1"/>
</dbReference>
<evidence type="ECO:0000256" key="1">
    <source>
        <dbReference type="SAM" id="Phobius"/>
    </source>
</evidence>
<dbReference type="OrthoDB" id="272410at2759"/>
<dbReference type="Proteomes" id="UP000515908">
    <property type="component" value="Chromosome 01"/>
</dbReference>
<keyword evidence="1" id="KW-0472">Membrane</keyword>
<proteinExistence type="predicted"/>
<name>A0A7G2C2J4_9TRYP</name>
<keyword evidence="1" id="KW-1133">Transmembrane helix</keyword>
<dbReference type="AlphaFoldDB" id="A0A7G2C2J4"/>
<feature type="transmembrane region" description="Helical" evidence="1">
    <location>
        <begin position="177"/>
        <end position="196"/>
    </location>
</feature>
<evidence type="ECO:0000313" key="4">
    <source>
        <dbReference type="Proteomes" id="UP000515908"/>
    </source>
</evidence>
<feature type="signal peptide" evidence="2">
    <location>
        <begin position="1"/>
        <end position="22"/>
    </location>
</feature>
<reference evidence="3 4" key="1">
    <citation type="submission" date="2020-08" db="EMBL/GenBank/DDBJ databases">
        <authorList>
            <person name="Newling K."/>
            <person name="Davey J."/>
            <person name="Forrester S."/>
        </authorList>
    </citation>
    <scope>NUCLEOTIDE SEQUENCE [LARGE SCALE GENOMIC DNA]</scope>
    <source>
        <strain evidence="4">Crithidia deanei Carvalho (ATCC PRA-265)</strain>
    </source>
</reference>
<sequence>MACYIAMRWIVLLLTLAGAVLALVGTISLNVFSIDAKGKYGVNAKSTVNFFNIKAKDLSYTFSNGTTRSVNAIPDSRFIYSTCKDLKNTFMAIEGFALSGIVLGFFTFLASAVQCLCRLKMKLILFIFACLSAFCELLTVILCAVAHSKTFCGKSTEMGNSSSINFKKSGYKLDIQFILHIVSLVVFVICLILIPFTQQLWCGSK</sequence>
<keyword evidence="2" id="KW-0732">Signal</keyword>
<gene>
    <name evidence="3" type="ORF">ADEAN_000038900</name>
</gene>
<feature type="transmembrane region" description="Helical" evidence="1">
    <location>
        <begin position="123"/>
        <end position="147"/>
    </location>
</feature>
<evidence type="ECO:0000256" key="2">
    <source>
        <dbReference type="SAM" id="SignalP"/>
    </source>
</evidence>